<evidence type="ECO:0000313" key="1">
    <source>
        <dbReference type="EMBL" id="ASV67602.1"/>
    </source>
</evidence>
<sequence>MTIQNVKPVLNCPQCSTPGYLLAPAGKLVLMECDDTKCGQQWHTFAKICPECKKPNGYFVEGTCRKCYAEKYMSS</sequence>
<reference evidence="1 2" key="1">
    <citation type="submission" date="2017-08" db="EMBL/GenBank/DDBJ databases">
        <title>Complete Genome Sequence of Bacillus kochii Oregon-R-modENCODE STRAIN BDGP4, isolated from Drosophila melanogaster gut.</title>
        <authorList>
            <person name="Wan K.H."/>
            <person name="Yu C."/>
            <person name="Park S."/>
            <person name="Hammonds A.S."/>
            <person name="Booth B.W."/>
            <person name="Celniker S.E."/>
        </authorList>
    </citation>
    <scope>NUCLEOTIDE SEQUENCE [LARGE SCALE GENOMIC DNA]</scope>
    <source>
        <strain evidence="1 2">BDGP4</strain>
    </source>
</reference>
<proteinExistence type="predicted"/>
<organism evidence="1 2">
    <name type="scientific">Cytobacillus kochii</name>
    <dbReference type="NCBI Taxonomy" id="859143"/>
    <lineage>
        <taxon>Bacteria</taxon>
        <taxon>Bacillati</taxon>
        <taxon>Bacillota</taxon>
        <taxon>Bacilli</taxon>
        <taxon>Bacillales</taxon>
        <taxon>Bacillaceae</taxon>
        <taxon>Cytobacillus</taxon>
    </lineage>
</organism>
<dbReference type="Proteomes" id="UP000215137">
    <property type="component" value="Chromosome"/>
</dbReference>
<gene>
    <name evidence="1" type="ORF">CKF48_09870</name>
</gene>
<dbReference type="KEGG" id="bko:CKF48_09870"/>
<dbReference type="EMBL" id="CP022983">
    <property type="protein sequence ID" value="ASV67602.1"/>
    <property type="molecule type" value="Genomic_DNA"/>
</dbReference>
<name>A0A248THK1_9BACI</name>
<dbReference type="AlphaFoldDB" id="A0A248THK1"/>
<accession>A0A248THK1</accession>
<keyword evidence="2" id="KW-1185">Reference proteome</keyword>
<protein>
    <submittedName>
        <fullName evidence="1">Uncharacterized protein</fullName>
    </submittedName>
</protein>
<evidence type="ECO:0000313" key="2">
    <source>
        <dbReference type="Proteomes" id="UP000215137"/>
    </source>
</evidence>